<keyword evidence="3" id="KW-1185">Reference proteome</keyword>
<reference evidence="2" key="1">
    <citation type="submission" date="2023-06" db="EMBL/GenBank/DDBJ databases">
        <title>Genome-scale phylogeny and comparative genomics of the fungal order Sordariales.</title>
        <authorList>
            <consortium name="Lawrence Berkeley National Laboratory"/>
            <person name="Hensen N."/>
            <person name="Bonometti L."/>
            <person name="Westerberg I."/>
            <person name="Brannstrom I.O."/>
            <person name="Guillou S."/>
            <person name="Cros-Aarteil S."/>
            <person name="Calhoun S."/>
            <person name="Haridas S."/>
            <person name="Kuo A."/>
            <person name="Mondo S."/>
            <person name="Pangilinan J."/>
            <person name="Riley R."/>
            <person name="LaButti K."/>
            <person name="Andreopoulos B."/>
            <person name="Lipzen A."/>
            <person name="Chen C."/>
            <person name="Yanf M."/>
            <person name="Daum C."/>
            <person name="Ng V."/>
            <person name="Clum A."/>
            <person name="Steindorff A."/>
            <person name="Ohm R."/>
            <person name="Martin F."/>
            <person name="Silar P."/>
            <person name="Natvig D."/>
            <person name="Lalanne C."/>
            <person name="Gautier V."/>
            <person name="Ament-velasquez S.L."/>
            <person name="Kruys A."/>
            <person name="Hutchinson M.I."/>
            <person name="Powell A.J."/>
            <person name="Barry K."/>
            <person name="Miller A.N."/>
            <person name="Grigoriev I.V."/>
            <person name="Debuchy R."/>
            <person name="Gladieux P."/>
            <person name="Thoren M.H."/>
            <person name="Johannesson H."/>
        </authorList>
    </citation>
    <scope>NUCLEOTIDE SEQUENCE</scope>
    <source>
        <strain evidence="2">SMH2392-1A</strain>
    </source>
</reference>
<accession>A0AA40E032</accession>
<comment type="caution">
    <text evidence="2">The sequence shown here is derived from an EMBL/GenBank/DDBJ whole genome shotgun (WGS) entry which is preliminary data.</text>
</comment>
<dbReference type="EMBL" id="JAUIRO010000003">
    <property type="protein sequence ID" value="KAK0722060.1"/>
    <property type="molecule type" value="Genomic_DNA"/>
</dbReference>
<name>A0AA40E032_9PEZI</name>
<dbReference type="GeneID" id="85328385"/>
<evidence type="ECO:0000313" key="3">
    <source>
        <dbReference type="Proteomes" id="UP001172101"/>
    </source>
</evidence>
<dbReference type="Proteomes" id="UP001172101">
    <property type="component" value="Unassembled WGS sequence"/>
</dbReference>
<feature type="compositionally biased region" description="Low complexity" evidence="1">
    <location>
        <begin position="100"/>
        <end position="125"/>
    </location>
</feature>
<feature type="region of interest" description="Disordered" evidence="1">
    <location>
        <begin position="1"/>
        <end position="129"/>
    </location>
</feature>
<sequence length="249" mass="28165">MSDSGEGMSKVSKLRQLYEPSHNQTQAHSAELAPKERQLIDQGLGTSLATAKRLARLQSARPTASRNVRQSPRVTPDPEEPEITEEDEPGQVWTTDNDQPPSSSADSLLSLSPSTPLSSLPSPSSEVVRLESRIEEAQKQTVEREDEHRRCEKQVEDLLQKLADVEATARKNLVELNKYCEATKSRLQQEVDELRGKLKDAKQAEKKYRMLYEESRKCEERLKEELQDARKALRQSEEAVDDVSRSKLA</sequence>
<feature type="compositionally biased region" description="Acidic residues" evidence="1">
    <location>
        <begin position="77"/>
        <end position="89"/>
    </location>
</feature>
<evidence type="ECO:0000313" key="2">
    <source>
        <dbReference type="EMBL" id="KAK0722060.1"/>
    </source>
</evidence>
<protein>
    <submittedName>
        <fullName evidence="2">Uncharacterized protein</fullName>
    </submittedName>
</protein>
<feature type="compositionally biased region" description="Polar residues" evidence="1">
    <location>
        <begin position="60"/>
        <end position="73"/>
    </location>
</feature>
<proteinExistence type="predicted"/>
<dbReference type="RefSeq" id="XP_060297984.1">
    <property type="nucleotide sequence ID" value="XM_060445115.1"/>
</dbReference>
<organism evidence="2 3">
    <name type="scientific">Lasiosphaeria miniovina</name>
    <dbReference type="NCBI Taxonomy" id="1954250"/>
    <lineage>
        <taxon>Eukaryota</taxon>
        <taxon>Fungi</taxon>
        <taxon>Dikarya</taxon>
        <taxon>Ascomycota</taxon>
        <taxon>Pezizomycotina</taxon>
        <taxon>Sordariomycetes</taxon>
        <taxon>Sordariomycetidae</taxon>
        <taxon>Sordariales</taxon>
        <taxon>Lasiosphaeriaceae</taxon>
        <taxon>Lasiosphaeria</taxon>
    </lineage>
</organism>
<gene>
    <name evidence="2" type="ORF">B0T26DRAFT_749517</name>
</gene>
<dbReference type="AlphaFoldDB" id="A0AA40E032"/>
<evidence type="ECO:0000256" key="1">
    <source>
        <dbReference type="SAM" id="MobiDB-lite"/>
    </source>
</evidence>